<dbReference type="RefSeq" id="WP_152839186.1">
    <property type="nucleotide sequence ID" value="NZ_WHUG01000006.1"/>
</dbReference>
<gene>
    <name evidence="1" type="ORF">GEV02_17515</name>
</gene>
<keyword evidence="2" id="KW-1185">Reference proteome</keyword>
<dbReference type="AlphaFoldDB" id="A0A6A7N4Y4"/>
<comment type="caution">
    <text evidence="1">The sequence shown here is derived from an EMBL/GenBank/DDBJ whole genome shotgun (WGS) entry which is preliminary data.</text>
</comment>
<evidence type="ECO:0000313" key="2">
    <source>
        <dbReference type="Proteomes" id="UP000440498"/>
    </source>
</evidence>
<proteinExistence type="predicted"/>
<organism evidence="1 2">
    <name type="scientific">Rugamonas aquatica</name>
    <dbReference type="NCBI Taxonomy" id="2743357"/>
    <lineage>
        <taxon>Bacteria</taxon>
        <taxon>Pseudomonadati</taxon>
        <taxon>Pseudomonadota</taxon>
        <taxon>Betaproteobacteria</taxon>
        <taxon>Burkholderiales</taxon>
        <taxon>Oxalobacteraceae</taxon>
        <taxon>Telluria group</taxon>
        <taxon>Rugamonas</taxon>
    </lineage>
</organism>
<dbReference type="InterPro" id="IPR054221">
    <property type="entry name" value="DUF6941"/>
</dbReference>
<name>A0A6A7N4Y4_9BURK</name>
<reference evidence="1 2" key="1">
    <citation type="submission" date="2019-10" db="EMBL/GenBank/DDBJ databases">
        <title>Two novel species isolated from a subtropical stream in China.</title>
        <authorList>
            <person name="Lu H."/>
        </authorList>
    </citation>
    <scope>NUCLEOTIDE SEQUENCE [LARGE SCALE GENOMIC DNA]</scope>
    <source>
        <strain evidence="1 2">FT29W</strain>
    </source>
</reference>
<evidence type="ECO:0000313" key="1">
    <source>
        <dbReference type="EMBL" id="MQA39951.1"/>
    </source>
</evidence>
<dbReference type="Pfam" id="PF22091">
    <property type="entry name" value="DUF6941"/>
    <property type="match status" value="1"/>
</dbReference>
<protein>
    <submittedName>
        <fullName evidence="1">Uncharacterized protein</fullName>
    </submittedName>
</protein>
<dbReference type="Proteomes" id="UP000440498">
    <property type="component" value="Unassembled WGS sequence"/>
</dbReference>
<sequence length="142" mass="15541">MISSIFTVVANRAIVDARSQNLSLIDIFEGFKSISFPVVIPSVAVVFYLQRAEGDANIQEGIIKYEIDNSVVFSTPVQIDFQENLTTRLIFEVEGFLIPSIGQLKINLSINDSVVAEYQAPVMQLEIPAPALAAAPTRDPSI</sequence>
<accession>A0A6A7N4Y4</accession>
<dbReference type="EMBL" id="WHUG01000006">
    <property type="protein sequence ID" value="MQA39951.1"/>
    <property type="molecule type" value="Genomic_DNA"/>
</dbReference>